<organism evidence="1 2">
    <name type="scientific">Roseofilum casamattae BLCC-M143</name>
    <dbReference type="NCBI Taxonomy" id="3022442"/>
    <lineage>
        <taxon>Bacteria</taxon>
        <taxon>Bacillati</taxon>
        <taxon>Cyanobacteriota</taxon>
        <taxon>Cyanophyceae</taxon>
        <taxon>Desertifilales</taxon>
        <taxon>Desertifilaceae</taxon>
        <taxon>Roseofilum</taxon>
        <taxon>Roseofilum casamattae</taxon>
    </lineage>
</organism>
<keyword evidence="2" id="KW-1185">Reference proteome</keyword>
<dbReference type="Pfam" id="PF13318">
    <property type="entry name" value="AtzG-like"/>
    <property type="match status" value="1"/>
</dbReference>
<dbReference type="Proteomes" id="UP001232992">
    <property type="component" value="Unassembled WGS sequence"/>
</dbReference>
<evidence type="ECO:0000313" key="2">
    <source>
        <dbReference type="Proteomes" id="UP001232992"/>
    </source>
</evidence>
<sequence>MNTSEINPQTFALHMALILDLPPEWASQPGVIANIARLLEIARSIAQFPLSDDIEVAPIFRP</sequence>
<name>A0ABT7C1I1_9CYAN</name>
<evidence type="ECO:0000313" key="1">
    <source>
        <dbReference type="EMBL" id="MDJ1185313.1"/>
    </source>
</evidence>
<dbReference type="EMBL" id="JAQOSQ010000031">
    <property type="protein sequence ID" value="MDJ1185313.1"/>
    <property type="molecule type" value="Genomic_DNA"/>
</dbReference>
<protein>
    <submittedName>
        <fullName evidence="1">DUF4089 domain-containing protein</fullName>
    </submittedName>
</protein>
<dbReference type="RefSeq" id="WP_283759957.1">
    <property type="nucleotide sequence ID" value="NZ_JAQOSQ010000031.1"/>
</dbReference>
<dbReference type="InterPro" id="IPR025148">
    <property type="entry name" value="AtzG-like"/>
</dbReference>
<comment type="caution">
    <text evidence="1">The sequence shown here is derived from an EMBL/GenBank/DDBJ whole genome shotgun (WGS) entry which is preliminary data.</text>
</comment>
<reference evidence="1 2" key="1">
    <citation type="submission" date="2023-01" db="EMBL/GenBank/DDBJ databases">
        <title>Novel diversity within Roseofilum (Cyanobacteria; Desertifilaceae) from marine benthic mats with descriptions of four novel species.</title>
        <authorList>
            <person name="Wang Y."/>
            <person name="Berthold D.E."/>
            <person name="Hu J."/>
            <person name="Lefler F.W."/>
            <person name="Laughinghouse H.D. IV."/>
        </authorList>
    </citation>
    <scope>NUCLEOTIDE SEQUENCE [LARGE SCALE GENOMIC DNA]</scope>
    <source>
        <strain evidence="1 2">BLCC-M143</strain>
    </source>
</reference>
<gene>
    <name evidence="1" type="ORF">PMH09_19175</name>
</gene>
<proteinExistence type="predicted"/>
<accession>A0ABT7C1I1</accession>